<comment type="similarity">
    <text evidence="2">Belongs to the plant rapid alkalinization factor (RALF) family.</text>
</comment>
<organism evidence="8 9">
    <name type="scientific">Ficus carica</name>
    <name type="common">Common fig</name>
    <dbReference type="NCBI Taxonomy" id="3494"/>
    <lineage>
        <taxon>Eukaryota</taxon>
        <taxon>Viridiplantae</taxon>
        <taxon>Streptophyta</taxon>
        <taxon>Embryophyta</taxon>
        <taxon>Tracheophyta</taxon>
        <taxon>Spermatophyta</taxon>
        <taxon>Magnoliopsida</taxon>
        <taxon>eudicotyledons</taxon>
        <taxon>Gunneridae</taxon>
        <taxon>Pentapetalae</taxon>
        <taxon>rosids</taxon>
        <taxon>fabids</taxon>
        <taxon>Rosales</taxon>
        <taxon>Moraceae</taxon>
        <taxon>Ficeae</taxon>
        <taxon>Ficus</taxon>
    </lineage>
</organism>
<name>A0AA88ABL8_FICCA</name>
<feature type="chain" id="PRO_5041730420" evidence="7">
    <location>
        <begin position="21"/>
        <end position="77"/>
    </location>
</feature>
<evidence type="ECO:0000256" key="7">
    <source>
        <dbReference type="SAM" id="SignalP"/>
    </source>
</evidence>
<comment type="subcellular location">
    <subcellularLocation>
        <location evidence="1">Secreted</location>
    </subcellularLocation>
</comment>
<dbReference type="GO" id="GO:0005179">
    <property type="term" value="F:hormone activity"/>
    <property type="evidence" value="ECO:0007669"/>
    <property type="project" value="UniProtKB-KW"/>
</dbReference>
<dbReference type="Pfam" id="PF05498">
    <property type="entry name" value="RALF"/>
    <property type="match status" value="1"/>
</dbReference>
<evidence type="ECO:0000313" key="9">
    <source>
        <dbReference type="Proteomes" id="UP001187192"/>
    </source>
</evidence>
<dbReference type="Proteomes" id="UP001187192">
    <property type="component" value="Unassembled WGS sequence"/>
</dbReference>
<sequence length="77" mass="7936">MDVAKLKALVLMCLSILGMAVLMASAAVAGHPAGIGDENGVVYGRKYSGIPAAPYTRGCLKIQRCRTHLDPPPATAG</sequence>
<feature type="signal peptide" evidence="7">
    <location>
        <begin position="1"/>
        <end position="20"/>
    </location>
</feature>
<evidence type="ECO:0000256" key="1">
    <source>
        <dbReference type="ARBA" id="ARBA00004613"/>
    </source>
</evidence>
<evidence type="ECO:0000256" key="5">
    <source>
        <dbReference type="ARBA" id="ARBA00022729"/>
    </source>
</evidence>
<dbReference type="InterPro" id="IPR008801">
    <property type="entry name" value="RALF"/>
</dbReference>
<dbReference type="Gramene" id="FCD_00000216-RA">
    <property type="protein sequence ID" value="FCD_00000216-RA:cds"/>
    <property type="gene ID" value="FCD_00000216"/>
</dbReference>
<dbReference type="GO" id="GO:0040008">
    <property type="term" value="P:regulation of growth"/>
    <property type="evidence" value="ECO:0007669"/>
    <property type="project" value="UniProtKB-ARBA"/>
</dbReference>
<evidence type="ECO:0000313" key="8">
    <source>
        <dbReference type="EMBL" id="GMN50237.1"/>
    </source>
</evidence>
<keyword evidence="6" id="KW-1015">Disulfide bond</keyword>
<evidence type="ECO:0000256" key="4">
    <source>
        <dbReference type="ARBA" id="ARBA00022702"/>
    </source>
</evidence>
<dbReference type="AlphaFoldDB" id="A0AA88ABL8"/>
<keyword evidence="9" id="KW-1185">Reference proteome</keyword>
<keyword evidence="3" id="KW-0964">Secreted</keyword>
<accession>A0AA88ABL8</accession>
<dbReference type="EMBL" id="BTGU01000033">
    <property type="protein sequence ID" value="GMN50237.1"/>
    <property type="molecule type" value="Genomic_DNA"/>
</dbReference>
<evidence type="ECO:0000256" key="2">
    <source>
        <dbReference type="ARBA" id="ARBA00009178"/>
    </source>
</evidence>
<protein>
    <submittedName>
        <fullName evidence="8">Uncharacterized protein</fullName>
    </submittedName>
</protein>
<evidence type="ECO:0000256" key="3">
    <source>
        <dbReference type="ARBA" id="ARBA00022525"/>
    </source>
</evidence>
<gene>
    <name evidence="8" type="ORF">TIFTF001_019409</name>
</gene>
<keyword evidence="5 7" id="KW-0732">Signal</keyword>
<dbReference type="GO" id="GO:0005576">
    <property type="term" value="C:extracellular region"/>
    <property type="evidence" value="ECO:0007669"/>
    <property type="project" value="UniProtKB-SubCell"/>
</dbReference>
<proteinExistence type="inferred from homology"/>
<reference evidence="8" key="1">
    <citation type="submission" date="2023-07" db="EMBL/GenBank/DDBJ databases">
        <title>draft genome sequence of fig (Ficus carica).</title>
        <authorList>
            <person name="Takahashi T."/>
            <person name="Nishimura K."/>
        </authorList>
    </citation>
    <scope>NUCLEOTIDE SEQUENCE</scope>
</reference>
<evidence type="ECO:0000256" key="6">
    <source>
        <dbReference type="ARBA" id="ARBA00023157"/>
    </source>
</evidence>
<comment type="caution">
    <text evidence="8">The sequence shown here is derived from an EMBL/GenBank/DDBJ whole genome shotgun (WGS) entry which is preliminary data.</text>
</comment>
<keyword evidence="4" id="KW-0372">Hormone</keyword>